<keyword evidence="9" id="KW-0820">tRNA-binding</keyword>
<evidence type="ECO:0000256" key="3">
    <source>
        <dbReference type="ARBA" id="ARBA00022730"/>
    </source>
</evidence>
<evidence type="ECO:0000256" key="4">
    <source>
        <dbReference type="ARBA" id="ARBA00022845"/>
    </source>
</evidence>
<dbReference type="Gene3D" id="3.40.50.790">
    <property type="match status" value="1"/>
</dbReference>
<dbReference type="SUPFAM" id="SSF56808">
    <property type="entry name" value="Ribosomal protein L1"/>
    <property type="match status" value="1"/>
</dbReference>
<dbReference type="Pfam" id="PF00687">
    <property type="entry name" value="Ribosomal_L1"/>
    <property type="match status" value="1"/>
</dbReference>
<keyword evidence="5 9" id="KW-0694">RNA-binding</keyword>
<dbReference type="InterPro" id="IPR005878">
    <property type="entry name" value="Ribosom_uL1_bac-type"/>
</dbReference>
<evidence type="ECO:0000313" key="12">
    <source>
        <dbReference type="Proteomes" id="UP000036923"/>
    </source>
</evidence>
<evidence type="ECO:0000256" key="7">
    <source>
        <dbReference type="ARBA" id="ARBA00023274"/>
    </source>
</evidence>
<evidence type="ECO:0000313" key="11">
    <source>
        <dbReference type="EMBL" id="KNY29135.1"/>
    </source>
</evidence>
<comment type="subunit">
    <text evidence="9">Part of the 50S ribosomal subunit.</text>
</comment>
<dbReference type="InterPro" id="IPR016095">
    <property type="entry name" value="Ribosomal_uL1_3-a/b-sand"/>
</dbReference>
<evidence type="ECO:0000256" key="8">
    <source>
        <dbReference type="ARBA" id="ARBA00035241"/>
    </source>
</evidence>
<evidence type="ECO:0000256" key="6">
    <source>
        <dbReference type="ARBA" id="ARBA00022980"/>
    </source>
</evidence>
<dbReference type="PIRSF" id="PIRSF002155">
    <property type="entry name" value="Ribosomal_L1"/>
    <property type="match status" value="1"/>
</dbReference>
<comment type="function">
    <text evidence="9">Binds directly to 23S rRNA. The L1 stalk is quite mobile in the ribosome, and is involved in E site tRNA release.</text>
</comment>
<keyword evidence="6 9" id="KW-0689">Ribosomal protein</keyword>
<evidence type="ECO:0000256" key="1">
    <source>
        <dbReference type="ARBA" id="ARBA00010531"/>
    </source>
</evidence>
<keyword evidence="3 9" id="KW-0699">rRNA-binding</keyword>
<dbReference type="Proteomes" id="UP000036923">
    <property type="component" value="Unassembled WGS sequence"/>
</dbReference>
<dbReference type="InterPro" id="IPR028364">
    <property type="entry name" value="Ribosomal_uL1/biogenesis"/>
</dbReference>
<dbReference type="RefSeq" id="WP_036937167.1">
    <property type="nucleotide sequence ID" value="NZ_JQKC01000005.1"/>
</dbReference>
<dbReference type="InterPro" id="IPR002143">
    <property type="entry name" value="Ribosomal_uL1"/>
</dbReference>
<dbReference type="eggNOG" id="COG0081">
    <property type="taxonomic scope" value="Bacteria"/>
</dbReference>
<dbReference type="Gene3D" id="3.30.190.20">
    <property type="match status" value="1"/>
</dbReference>
<dbReference type="EMBL" id="LGTC01000001">
    <property type="protein sequence ID" value="KNY29135.1"/>
    <property type="molecule type" value="Genomic_DNA"/>
</dbReference>
<comment type="caution">
    <text evidence="11">The sequence shown here is derived from an EMBL/GenBank/DDBJ whole genome shotgun (WGS) entry which is preliminary data.</text>
</comment>
<keyword evidence="12" id="KW-1185">Reference proteome</keyword>
<dbReference type="FunFam" id="3.40.50.790:FF:000001">
    <property type="entry name" value="50S ribosomal protein L1"/>
    <property type="match status" value="1"/>
</dbReference>
<dbReference type="PATRIC" id="fig|398512.5.peg.4619"/>
<keyword evidence="4 9" id="KW-0810">Translation regulation</keyword>
<organism evidence="11 12">
    <name type="scientific">Pseudobacteroides cellulosolvens ATCC 35603 = DSM 2933</name>
    <dbReference type="NCBI Taxonomy" id="398512"/>
    <lineage>
        <taxon>Bacteria</taxon>
        <taxon>Bacillati</taxon>
        <taxon>Bacillota</taxon>
        <taxon>Clostridia</taxon>
        <taxon>Eubacteriales</taxon>
        <taxon>Oscillospiraceae</taxon>
        <taxon>Pseudobacteroides</taxon>
    </lineage>
</organism>
<dbReference type="GO" id="GO:0000049">
    <property type="term" value="F:tRNA binding"/>
    <property type="evidence" value="ECO:0007669"/>
    <property type="project" value="UniProtKB-KW"/>
</dbReference>
<dbReference type="GO" id="GO:0006417">
    <property type="term" value="P:regulation of translation"/>
    <property type="evidence" value="ECO:0007669"/>
    <property type="project" value="UniProtKB-KW"/>
</dbReference>
<dbReference type="InterPro" id="IPR023674">
    <property type="entry name" value="Ribosomal_uL1-like"/>
</dbReference>
<gene>
    <name evidence="9" type="primary">rplA</name>
    <name evidence="11" type="ORF">Bccel_4409</name>
</gene>
<comment type="similarity">
    <text evidence="1 9 10">Belongs to the universal ribosomal protein uL1 family.</text>
</comment>
<dbReference type="PANTHER" id="PTHR36427:SF3">
    <property type="entry name" value="LARGE RIBOSOMAL SUBUNIT PROTEIN UL1M"/>
    <property type="match status" value="1"/>
</dbReference>
<evidence type="ECO:0000256" key="10">
    <source>
        <dbReference type="RuleBase" id="RU000659"/>
    </source>
</evidence>
<evidence type="ECO:0000256" key="2">
    <source>
        <dbReference type="ARBA" id="ARBA00022491"/>
    </source>
</evidence>
<evidence type="ECO:0000256" key="5">
    <source>
        <dbReference type="ARBA" id="ARBA00022884"/>
    </source>
</evidence>
<dbReference type="STRING" id="398512.Bccel_4409"/>
<keyword evidence="2 9" id="KW-0678">Repressor</keyword>
<comment type="function">
    <text evidence="9">Protein L1 is also a translational repressor protein, it controls the translation of the L11 operon by binding to its mRNA.</text>
</comment>
<sequence length="231" mass="24972">MKRGKKYKESSKLVDRFKLYDPSEALDLTKQTSKAKFDETVEVHIKLGVDSRHADQQVRGAVVLPHGTGKKVRVLVFAKGDKAKEAEQAGADFVGAEELIPKIQNENWFEYDVVVATPDMMGVVGRLGKVLGPKGLMPNPKAGTVSMDVAKAIADIKAGKIEYRLDKTNIIHCPIGKASFGLDKLADNFRTLLDAVVKAKPAAAKGQYLKSVVVTSTMGPGIKVNPAKVSD</sequence>
<dbReference type="OrthoDB" id="9803740at2"/>
<reference evidence="12" key="1">
    <citation type="submission" date="2015-07" db="EMBL/GenBank/DDBJ databases">
        <title>Near-Complete Genome Sequence of the Cellulolytic Bacterium Bacteroides (Pseudobacteroides) cellulosolvens ATCC 35603.</title>
        <authorList>
            <person name="Dassa B."/>
            <person name="Utturkar S.M."/>
            <person name="Klingeman D.M."/>
            <person name="Hurt R.A."/>
            <person name="Keller M."/>
            <person name="Xu J."/>
            <person name="Reddy Y.H.K."/>
            <person name="Borovok I."/>
            <person name="Grinberg I.R."/>
            <person name="Lamed R."/>
            <person name="Zhivin O."/>
            <person name="Bayer E.A."/>
            <person name="Brown S.D."/>
        </authorList>
    </citation>
    <scope>NUCLEOTIDE SEQUENCE [LARGE SCALE GENOMIC DNA]</scope>
    <source>
        <strain evidence="12">DSM 2933</strain>
    </source>
</reference>
<dbReference type="GO" id="GO:0019843">
    <property type="term" value="F:rRNA binding"/>
    <property type="evidence" value="ECO:0007669"/>
    <property type="project" value="UniProtKB-UniRule"/>
</dbReference>
<dbReference type="PANTHER" id="PTHR36427">
    <property type="entry name" value="54S RIBOSOMAL PROTEIN L1, MITOCHONDRIAL"/>
    <property type="match status" value="1"/>
</dbReference>
<dbReference type="NCBIfam" id="TIGR01169">
    <property type="entry name" value="rplA_bact"/>
    <property type="match status" value="1"/>
</dbReference>
<protein>
    <recommendedName>
        <fullName evidence="8 9">Large ribosomal subunit protein uL1</fullName>
    </recommendedName>
</protein>
<dbReference type="InterPro" id="IPR023673">
    <property type="entry name" value="Ribosomal_uL1_CS"/>
</dbReference>
<proteinExistence type="inferred from homology"/>
<dbReference type="GO" id="GO:0003735">
    <property type="term" value="F:structural constituent of ribosome"/>
    <property type="evidence" value="ECO:0007669"/>
    <property type="project" value="InterPro"/>
</dbReference>
<evidence type="ECO:0000256" key="9">
    <source>
        <dbReference type="HAMAP-Rule" id="MF_01318"/>
    </source>
</evidence>
<dbReference type="GO" id="GO:0006412">
    <property type="term" value="P:translation"/>
    <property type="evidence" value="ECO:0007669"/>
    <property type="project" value="UniProtKB-UniRule"/>
</dbReference>
<dbReference type="CDD" id="cd00403">
    <property type="entry name" value="Ribosomal_L1"/>
    <property type="match status" value="1"/>
</dbReference>
<dbReference type="GO" id="GO:0015934">
    <property type="term" value="C:large ribosomal subunit"/>
    <property type="evidence" value="ECO:0007669"/>
    <property type="project" value="InterPro"/>
</dbReference>
<keyword evidence="7 9" id="KW-0687">Ribonucleoprotein</keyword>
<dbReference type="PROSITE" id="PS01199">
    <property type="entry name" value="RIBOSOMAL_L1"/>
    <property type="match status" value="1"/>
</dbReference>
<dbReference type="HAMAP" id="MF_01318_B">
    <property type="entry name" value="Ribosomal_uL1_B"/>
    <property type="match status" value="1"/>
</dbReference>
<name>A0A0L6JTX8_9FIRM</name>
<dbReference type="AlphaFoldDB" id="A0A0L6JTX8"/>
<accession>A0A0L6JTX8</accession>